<sequence length="114" mass="13550">MARHRQLKPKYDTRGRARHIFQTSHQQCFGDTQQYPPSSRFQDVLAEVRTIKKINALQHSRKEAAKVRYATATNEGMRPDDLFSYQSRAMPFFRENTTCRVTRPRSDLWQAYRN</sequence>
<dbReference type="OrthoDB" id="3687641at2759"/>
<evidence type="ECO:0000313" key="1">
    <source>
        <dbReference type="EMBL" id="KXS93481.1"/>
    </source>
</evidence>
<evidence type="ECO:0000313" key="2">
    <source>
        <dbReference type="Proteomes" id="UP000073492"/>
    </source>
</evidence>
<organism evidence="1 2">
    <name type="scientific">Pseudocercospora musae</name>
    <dbReference type="NCBI Taxonomy" id="113226"/>
    <lineage>
        <taxon>Eukaryota</taxon>
        <taxon>Fungi</taxon>
        <taxon>Dikarya</taxon>
        <taxon>Ascomycota</taxon>
        <taxon>Pezizomycotina</taxon>
        <taxon>Dothideomycetes</taxon>
        <taxon>Dothideomycetidae</taxon>
        <taxon>Mycosphaerellales</taxon>
        <taxon>Mycosphaerellaceae</taxon>
        <taxon>Pseudocercospora</taxon>
    </lineage>
</organism>
<dbReference type="Proteomes" id="UP000073492">
    <property type="component" value="Unassembled WGS sequence"/>
</dbReference>
<gene>
    <name evidence="1" type="ORF">AC579_9201</name>
</gene>
<dbReference type="EMBL" id="LFZO01001219">
    <property type="protein sequence ID" value="KXS93481.1"/>
    <property type="molecule type" value="Genomic_DNA"/>
</dbReference>
<proteinExistence type="predicted"/>
<dbReference type="AlphaFoldDB" id="A0A139GTG7"/>
<comment type="caution">
    <text evidence="1">The sequence shown here is derived from an EMBL/GenBank/DDBJ whole genome shotgun (WGS) entry which is preliminary data.</text>
</comment>
<name>A0A139GTG7_9PEZI</name>
<protein>
    <submittedName>
        <fullName evidence="1">Uncharacterized protein</fullName>
    </submittedName>
</protein>
<accession>A0A139GTG7</accession>
<reference evidence="1 2" key="1">
    <citation type="submission" date="2015-07" db="EMBL/GenBank/DDBJ databases">
        <title>Comparative genomics of the Sigatoka disease complex on banana suggests a link between parallel evolutionary changes in Pseudocercospora fijiensis and Pseudocercospora eumusae and increased virulence on the banana host.</title>
        <authorList>
            <person name="Chang T.-C."/>
            <person name="Salvucci A."/>
            <person name="Crous P.W."/>
            <person name="Stergiopoulos I."/>
        </authorList>
    </citation>
    <scope>NUCLEOTIDE SEQUENCE [LARGE SCALE GENOMIC DNA]</scope>
    <source>
        <strain evidence="1 2">CBS 116634</strain>
    </source>
</reference>
<keyword evidence="2" id="KW-1185">Reference proteome</keyword>